<keyword evidence="6" id="KW-1185">Reference proteome</keyword>
<reference evidence="5" key="1">
    <citation type="submission" date="2016-02" db="EMBL/GenBank/DDBJ databases">
        <title>Genome sequence of Bacillus trypoxylicola KCTC 13244(T).</title>
        <authorList>
            <person name="Jeong H."/>
            <person name="Park S.-H."/>
            <person name="Choi S.-K."/>
        </authorList>
    </citation>
    <scope>NUCLEOTIDE SEQUENCE [LARGE SCALE GENOMIC DNA]</scope>
    <source>
        <strain evidence="5">KCTC 13244</strain>
    </source>
</reference>
<dbReference type="Gene3D" id="1.10.10.1320">
    <property type="entry name" value="Anti-sigma factor, zinc-finger domain"/>
    <property type="match status" value="1"/>
</dbReference>
<evidence type="ECO:0000313" key="5">
    <source>
        <dbReference type="EMBL" id="KYG30403.1"/>
    </source>
</evidence>
<dbReference type="AlphaFoldDB" id="A0A161QKD8"/>
<dbReference type="InterPro" id="IPR041916">
    <property type="entry name" value="Anti_sigma_zinc_sf"/>
</dbReference>
<proteinExistence type="inferred from homology"/>
<dbReference type="Pfam" id="PF13490">
    <property type="entry name" value="zf-HC2"/>
    <property type="match status" value="1"/>
</dbReference>
<dbReference type="OrthoDB" id="9782842at2"/>
<protein>
    <recommendedName>
        <fullName evidence="2">Anti-sigma-W factor RsiW</fullName>
    </recommendedName>
</protein>
<evidence type="ECO:0000256" key="2">
    <source>
        <dbReference type="ARBA" id="ARBA00024438"/>
    </source>
</evidence>
<dbReference type="EMBL" id="LTAO01000020">
    <property type="protein sequence ID" value="KYG30403.1"/>
    <property type="molecule type" value="Genomic_DNA"/>
</dbReference>
<evidence type="ECO:0000256" key="3">
    <source>
        <dbReference type="SAM" id="Phobius"/>
    </source>
</evidence>
<feature type="transmembrane region" description="Helical" evidence="3">
    <location>
        <begin position="89"/>
        <end position="109"/>
    </location>
</feature>
<evidence type="ECO:0000259" key="4">
    <source>
        <dbReference type="Pfam" id="PF13490"/>
    </source>
</evidence>
<name>A0A161QKD8_9BACI</name>
<evidence type="ECO:0000256" key="1">
    <source>
        <dbReference type="ARBA" id="ARBA00024353"/>
    </source>
</evidence>
<comment type="similarity">
    <text evidence="1">Belongs to the zinc-associated anti-sigma factor (ZAS) superfamily. Anti-sigma-W factor family.</text>
</comment>
<dbReference type="STRING" id="519424.AZF04_19735"/>
<keyword evidence="3" id="KW-0472">Membrane</keyword>
<dbReference type="RefSeq" id="WP_061948983.1">
    <property type="nucleotide sequence ID" value="NZ_LTAO01000020.1"/>
</dbReference>
<keyword evidence="3" id="KW-0812">Transmembrane</keyword>
<comment type="caution">
    <text evidence="5">The sequence shown here is derived from an EMBL/GenBank/DDBJ whole genome shotgun (WGS) entry which is preliminary data.</text>
</comment>
<dbReference type="InterPro" id="IPR027383">
    <property type="entry name" value="Znf_put"/>
</dbReference>
<dbReference type="Proteomes" id="UP000075806">
    <property type="component" value="Unassembled WGS sequence"/>
</dbReference>
<organism evidence="5 6">
    <name type="scientific">Alkalihalobacillus trypoxylicola</name>
    <dbReference type="NCBI Taxonomy" id="519424"/>
    <lineage>
        <taxon>Bacteria</taxon>
        <taxon>Bacillati</taxon>
        <taxon>Bacillota</taxon>
        <taxon>Bacilli</taxon>
        <taxon>Bacillales</taxon>
        <taxon>Bacillaceae</taxon>
        <taxon>Alkalihalobacillus</taxon>
    </lineage>
</organism>
<sequence length="212" mass="24286">MKCEPKYNELIDKYFDGEATSQEKLELYKHIEDCQDCREHVNELRKAIAFIQSASHIEAPSDFTDKVMARLPERKMSSKWRGWLRKHPIVAAASVFFLLMSASVLSIWFDSQDDLYVSGPGNVIVDNENRTVIVPEGEVIKGDLTVRNATFINEGEVLGNVLLVNSEPYYASAGRVSGEINEVNQALEWVWYHMKQFFTEVVSFTSEERIKE</sequence>
<gene>
    <name evidence="5" type="ORF">AZF04_19735</name>
</gene>
<accession>A0A161QKD8</accession>
<feature type="domain" description="Putative zinc-finger" evidence="4">
    <location>
        <begin position="9"/>
        <end position="38"/>
    </location>
</feature>
<keyword evidence="3" id="KW-1133">Transmembrane helix</keyword>
<evidence type="ECO:0000313" key="6">
    <source>
        <dbReference type="Proteomes" id="UP000075806"/>
    </source>
</evidence>